<dbReference type="Proteomes" id="UP000095706">
    <property type="component" value="Unassembled WGS sequence"/>
</dbReference>
<name>A0A173XZK9_9FIRM</name>
<organism evidence="2 3">
    <name type="scientific">Fusicatenibacter saccharivorans</name>
    <dbReference type="NCBI Taxonomy" id="1150298"/>
    <lineage>
        <taxon>Bacteria</taxon>
        <taxon>Bacillati</taxon>
        <taxon>Bacillota</taxon>
        <taxon>Clostridia</taxon>
        <taxon>Lachnospirales</taxon>
        <taxon>Lachnospiraceae</taxon>
        <taxon>Fusicatenibacter</taxon>
    </lineage>
</organism>
<sequence length="205" mass="23551">MKKTVICNISMKENLDQVIYSSTDRSLPVSDRKVSYPICAFLEKTMTSEDELDAILLVKKDKNDHYKKNIERFREELEAVNEKIDADISYTIIDSEFEEHQTVHEQLMKEIVAHISDNSHILADITYGPKDLPIVLFTTLSFVEKFLNCTVDNIVYGQASFENGRAVDTKICDMMPLYCLSSVTNTIQCTDPDKARRMFNTLLTF</sequence>
<proteinExistence type="predicted"/>
<keyword evidence="1" id="KW-0175">Coiled coil</keyword>
<reference evidence="2 3" key="1">
    <citation type="submission" date="2015-09" db="EMBL/GenBank/DDBJ databases">
        <authorList>
            <consortium name="Pathogen Informatics"/>
        </authorList>
    </citation>
    <scope>NUCLEOTIDE SEQUENCE [LARGE SCALE GENOMIC DNA]</scope>
    <source>
        <strain evidence="2 3">2789STDY5608849</strain>
    </source>
</reference>
<evidence type="ECO:0000313" key="2">
    <source>
        <dbReference type="EMBL" id="CUN57452.1"/>
    </source>
</evidence>
<gene>
    <name evidence="2" type="ORF">ERS852406_00385</name>
</gene>
<evidence type="ECO:0000256" key="1">
    <source>
        <dbReference type="SAM" id="Coils"/>
    </source>
</evidence>
<dbReference type="EMBL" id="CYYV01000002">
    <property type="protein sequence ID" value="CUN57452.1"/>
    <property type="molecule type" value="Genomic_DNA"/>
</dbReference>
<evidence type="ECO:0000313" key="3">
    <source>
        <dbReference type="Proteomes" id="UP000095706"/>
    </source>
</evidence>
<dbReference type="AlphaFoldDB" id="A0A173XZK9"/>
<dbReference type="RefSeq" id="WP_055226097.1">
    <property type="nucleotide sequence ID" value="NZ_CAXSRP010000008.1"/>
</dbReference>
<feature type="coiled-coil region" evidence="1">
    <location>
        <begin position="56"/>
        <end position="83"/>
    </location>
</feature>
<accession>A0A173XZK9</accession>
<protein>
    <submittedName>
        <fullName evidence="2">CRISPR-associated protein, TM1812 family</fullName>
    </submittedName>
</protein>